<dbReference type="Proteomes" id="UP000886188">
    <property type="component" value="Unassembled WGS sequence"/>
</dbReference>
<comment type="caution">
    <text evidence="1">The sequence shown here is derived from an EMBL/GenBank/DDBJ whole genome shotgun (WGS) entry which is preliminary data.</text>
</comment>
<protein>
    <submittedName>
        <fullName evidence="1">Uncharacterized protein</fullName>
    </submittedName>
</protein>
<dbReference type="EMBL" id="DRGM01000049">
    <property type="protein sequence ID" value="HEA15754.1"/>
    <property type="molecule type" value="Genomic_DNA"/>
</dbReference>
<accession>A0A7V1CX20</accession>
<proteinExistence type="predicted"/>
<evidence type="ECO:0000313" key="1">
    <source>
        <dbReference type="EMBL" id="HEA15754.1"/>
    </source>
</evidence>
<gene>
    <name evidence="1" type="ORF">ENH88_04750</name>
</gene>
<organism evidence="1">
    <name type="scientific">Pseudoalteromonas prydzensis</name>
    <dbReference type="NCBI Taxonomy" id="182141"/>
    <lineage>
        <taxon>Bacteria</taxon>
        <taxon>Pseudomonadati</taxon>
        <taxon>Pseudomonadota</taxon>
        <taxon>Gammaproteobacteria</taxon>
        <taxon>Alteromonadales</taxon>
        <taxon>Pseudoalteromonadaceae</taxon>
        <taxon>Pseudoalteromonas</taxon>
    </lineage>
</organism>
<dbReference type="RefSeq" id="WP_304180225.1">
    <property type="nucleotide sequence ID" value="NZ_DRGM01000049.1"/>
</dbReference>
<reference evidence="1" key="1">
    <citation type="journal article" date="2020" name="mSystems">
        <title>Genome- and Community-Level Interaction Insights into Carbon Utilization and Element Cycling Functions of Hydrothermarchaeota in Hydrothermal Sediment.</title>
        <authorList>
            <person name="Zhou Z."/>
            <person name="Liu Y."/>
            <person name="Xu W."/>
            <person name="Pan J."/>
            <person name="Luo Z.H."/>
            <person name="Li M."/>
        </authorList>
    </citation>
    <scope>NUCLEOTIDE SEQUENCE [LARGE SCALE GENOMIC DNA]</scope>
    <source>
        <strain evidence="1">HyVt-346</strain>
    </source>
</reference>
<sequence>MKIQSGLGNPSAHFQSLEQNNRQVIVNRHSKSEELVPNKSDTSVGGMQTERSDFNALLAVKELDISNISPQEFTSLIADITRLSSETGRGNDESIKGLSNFRVSLEVRMATGKLAPNAKLDMQQYVNEYTEESEKLSKQDNKTYRYSPIYANQSKQAIDTIFTQSNIENLQLEAIEFLKKSGSSLVDKKV</sequence>
<name>A0A7V1CX20_9GAMM</name>
<dbReference type="AlphaFoldDB" id="A0A7V1CX20"/>